<dbReference type="RefSeq" id="WP_116650999.1">
    <property type="nucleotide sequence ID" value="NZ_QUZK01000039.1"/>
</dbReference>
<comment type="caution">
    <text evidence="4">The sequence shown here is derived from an EMBL/GenBank/DDBJ whole genome shotgun (WGS) entry which is preliminary data.</text>
</comment>
<gene>
    <name evidence="4" type="ORF">DZC52_09955</name>
</gene>
<evidence type="ECO:0000313" key="5">
    <source>
        <dbReference type="Proteomes" id="UP000260351"/>
    </source>
</evidence>
<dbReference type="InterPro" id="IPR036736">
    <property type="entry name" value="ACP-like_sf"/>
</dbReference>
<dbReference type="OrthoDB" id="9803943at2"/>
<name>A0A3E1K7U4_9GAMM</name>
<evidence type="ECO:0000259" key="3">
    <source>
        <dbReference type="PROSITE" id="PS50075"/>
    </source>
</evidence>
<dbReference type="Pfam" id="PF00550">
    <property type="entry name" value="PP-binding"/>
    <property type="match status" value="1"/>
</dbReference>
<evidence type="ECO:0000313" key="4">
    <source>
        <dbReference type="EMBL" id="RFF30017.1"/>
    </source>
</evidence>
<evidence type="ECO:0000256" key="1">
    <source>
        <dbReference type="ARBA" id="ARBA00022450"/>
    </source>
</evidence>
<keyword evidence="1" id="KW-0596">Phosphopantetheine</keyword>
<proteinExistence type="predicted"/>
<organism evidence="4 5">
    <name type="scientific">Wenzhouxiangella sediminis</name>
    <dbReference type="NCBI Taxonomy" id="1792836"/>
    <lineage>
        <taxon>Bacteria</taxon>
        <taxon>Pseudomonadati</taxon>
        <taxon>Pseudomonadota</taxon>
        <taxon>Gammaproteobacteria</taxon>
        <taxon>Chromatiales</taxon>
        <taxon>Wenzhouxiangellaceae</taxon>
        <taxon>Wenzhouxiangella</taxon>
    </lineage>
</organism>
<dbReference type="InterPro" id="IPR009081">
    <property type="entry name" value="PP-bd_ACP"/>
</dbReference>
<dbReference type="NCBIfam" id="NF006617">
    <property type="entry name" value="PRK09184.1"/>
    <property type="match status" value="1"/>
</dbReference>
<evidence type="ECO:0000256" key="2">
    <source>
        <dbReference type="ARBA" id="ARBA00022553"/>
    </source>
</evidence>
<dbReference type="AlphaFoldDB" id="A0A3E1K7U4"/>
<feature type="domain" description="Carrier" evidence="3">
    <location>
        <begin position="6"/>
        <end position="88"/>
    </location>
</feature>
<dbReference type="EMBL" id="QUZK01000039">
    <property type="protein sequence ID" value="RFF30017.1"/>
    <property type="molecule type" value="Genomic_DNA"/>
</dbReference>
<accession>A0A3E1K7U4</accession>
<keyword evidence="5" id="KW-1185">Reference proteome</keyword>
<keyword evidence="2" id="KW-0597">Phosphoprotein</keyword>
<dbReference type="Gene3D" id="1.10.1200.10">
    <property type="entry name" value="ACP-like"/>
    <property type="match status" value="1"/>
</dbReference>
<dbReference type="SUPFAM" id="SSF47336">
    <property type="entry name" value="ACP-like"/>
    <property type="match status" value="1"/>
</dbReference>
<dbReference type="PROSITE" id="PS50075">
    <property type="entry name" value="CARRIER"/>
    <property type="match status" value="1"/>
</dbReference>
<dbReference type="Proteomes" id="UP000260351">
    <property type="component" value="Unassembled WGS sequence"/>
</dbReference>
<protein>
    <submittedName>
        <fullName evidence="4">Acyl carrier protein</fullName>
    </submittedName>
</protein>
<dbReference type="PROSITE" id="PS00012">
    <property type="entry name" value="PHOSPHOPANTETHEINE"/>
    <property type="match status" value="1"/>
</dbReference>
<dbReference type="InterPro" id="IPR006162">
    <property type="entry name" value="Ppantetheine_attach_site"/>
</dbReference>
<reference evidence="4 5" key="1">
    <citation type="submission" date="2018-08" db="EMBL/GenBank/DDBJ databases">
        <title>Wenzhouxiangella salilacus sp. nov., a novel bacterium isolated from a saline lake in Xinjiang Province, China.</title>
        <authorList>
            <person name="Han S."/>
        </authorList>
    </citation>
    <scope>NUCLEOTIDE SEQUENCE [LARGE SCALE GENOMIC DNA]</scope>
    <source>
        <strain evidence="4 5">XDB06</strain>
    </source>
</reference>
<sequence>MSTQQSPQEHELAELIVSSLNLEDLSPEEIEPEKQLFGGEYGLDSIDALELAVAISKQYGVQLKADDERNRHAFANLRSLNEHVQSLREQG</sequence>